<proteinExistence type="predicted"/>
<reference evidence="6 7" key="1">
    <citation type="journal article" date="2023" name="Commun. Biol.">
        <title>Reorganization of the ancestral sex-determining regions during the evolution of trioecy in Pleodorina starrii.</title>
        <authorList>
            <person name="Takahashi K."/>
            <person name="Suzuki S."/>
            <person name="Kawai-Toyooka H."/>
            <person name="Yamamoto K."/>
            <person name="Hamaji T."/>
            <person name="Ootsuki R."/>
            <person name="Yamaguchi H."/>
            <person name="Kawachi M."/>
            <person name="Higashiyama T."/>
            <person name="Nozaki H."/>
        </authorList>
    </citation>
    <scope>NUCLEOTIDE SEQUENCE [LARGE SCALE GENOMIC DNA]</scope>
    <source>
        <strain evidence="6 7">NIES-4479</strain>
    </source>
</reference>
<comment type="caution">
    <text evidence="6">The sequence shown here is derived from an EMBL/GenBank/DDBJ whole genome shotgun (WGS) entry which is preliminary data.</text>
</comment>
<organism evidence="6 7">
    <name type="scientific">Pleodorina starrii</name>
    <dbReference type="NCBI Taxonomy" id="330485"/>
    <lineage>
        <taxon>Eukaryota</taxon>
        <taxon>Viridiplantae</taxon>
        <taxon>Chlorophyta</taxon>
        <taxon>core chlorophytes</taxon>
        <taxon>Chlorophyceae</taxon>
        <taxon>CS clade</taxon>
        <taxon>Chlamydomonadales</taxon>
        <taxon>Volvocaceae</taxon>
        <taxon>Pleodorina</taxon>
    </lineage>
</organism>
<keyword evidence="1" id="KW-0479">Metal-binding</keyword>
<evidence type="ECO:0000256" key="4">
    <source>
        <dbReference type="SAM" id="MobiDB-lite"/>
    </source>
</evidence>
<protein>
    <submittedName>
        <fullName evidence="6">Squamosa promoter-binding-like protein</fullName>
    </submittedName>
</protein>
<dbReference type="GO" id="GO:0005634">
    <property type="term" value="C:nucleus"/>
    <property type="evidence" value="ECO:0007669"/>
    <property type="project" value="InterPro"/>
</dbReference>
<dbReference type="InterPro" id="IPR044817">
    <property type="entry name" value="SBP-like"/>
</dbReference>
<feature type="compositionally biased region" description="Low complexity" evidence="4">
    <location>
        <begin position="488"/>
        <end position="501"/>
    </location>
</feature>
<feature type="domain" description="SBP-type" evidence="5">
    <location>
        <begin position="207"/>
        <end position="284"/>
    </location>
</feature>
<feature type="region of interest" description="Disordered" evidence="4">
    <location>
        <begin position="161"/>
        <end position="197"/>
    </location>
</feature>
<feature type="region of interest" description="Disordered" evidence="4">
    <location>
        <begin position="31"/>
        <end position="77"/>
    </location>
</feature>
<dbReference type="GO" id="GO:0003677">
    <property type="term" value="F:DNA binding"/>
    <property type="evidence" value="ECO:0007669"/>
    <property type="project" value="InterPro"/>
</dbReference>
<sequence>MQSGDDAAAAAADTVATQNLLASIAGILQGTTAAVPPGPPTGAPLAPTPGQGGPGGSPTANRTSSNGGSNPAGAQGGVPGLSPGLILLPAGLPLLNAPGLQGLGSYLQLLPGLAGGMGADGSMPFALPPLGLDGNLNQLNLAALLGAGGFDLEGQGADLSGLDPSRKAGGFAGSKRPADGSAGAPYKRERSEEGRARESIPNLPHLKGKCHVEGCNADLTGLSSYYQRYRTCEQHLKAPSIMKDGLQQRFCQQCGRFHELTEFDGNKRSCRSRLQSHNVRRRKRTEEQMANAAAESQAVSAGQGALQAQGLGGLGLQPLQPQHGLLQPNLQDLLQQPGMESLLNSALAGVGQDPSKAPKPDDALAALLNTLPQTLLNGLNPPADASQAALQLALQTLNAEHLAAAPQPQLLESLLKAGAPIPGELQPPELQQQLSLMLAGAPAAAASIVGEPQGGVTDGAGGLGAHLGDPHGHAAAHGHAEAHHPKAEGALGAPPGVHVPGPGEGHPAEAGPQM</sequence>
<dbReference type="Proteomes" id="UP001165080">
    <property type="component" value="Unassembled WGS sequence"/>
</dbReference>
<dbReference type="SUPFAM" id="SSF103612">
    <property type="entry name" value="SBT domain"/>
    <property type="match status" value="1"/>
</dbReference>
<dbReference type="InterPro" id="IPR036893">
    <property type="entry name" value="SBP_sf"/>
</dbReference>
<evidence type="ECO:0000256" key="1">
    <source>
        <dbReference type="ARBA" id="ARBA00022723"/>
    </source>
</evidence>
<keyword evidence="3" id="KW-0862">Zinc</keyword>
<dbReference type="InterPro" id="IPR004333">
    <property type="entry name" value="SBP_dom"/>
</dbReference>
<dbReference type="PROSITE" id="PS51141">
    <property type="entry name" value="ZF_SBP"/>
    <property type="match status" value="1"/>
</dbReference>
<dbReference type="Pfam" id="PF03110">
    <property type="entry name" value="SBP"/>
    <property type="match status" value="1"/>
</dbReference>
<name>A0A9W6BJC5_9CHLO</name>
<feature type="region of interest" description="Disordered" evidence="4">
    <location>
        <begin position="457"/>
        <end position="514"/>
    </location>
</feature>
<gene>
    <name evidence="6" type="primary">PLEST002291</name>
    <name evidence="6" type="ORF">PLESTB_000728900</name>
</gene>
<dbReference type="PANTHER" id="PTHR31251">
    <property type="entry name" value="SQUAMOSA PROMOTER-BINDING-LIKE PROTEIN 4"/>
    <property type="match status" value="1"/>
</dbReference>
<accession>A0A9W6BJC5</accession>
<evidence type="ECO:0000313" key="6">
    <source>
        <dbReference type="EMBL" id="GLC53291.1"/>
    </source>
</evidence>
<evidence type="ECO:0000256" key="2">
    <source>
        <dbReference type="ARBA" id="ARBA00022771"/>
    </source>
</evidence>
<evidence type="ECO:0000313" key="7">
    <source>
        <dbReference type="Proteomes" id="UP001165080"/>
    </source>
</evidence>
<feature type="compositionally biased region" description="Basic and acidic residues" evidence="4">
    <location>
        <begin position="186"/>
        <end position="197"/>
    </location>
</feature>
<keyword evidence="2" id="KW-0863">Zinc-finger</keyword>
<dbReference type="EMBL" id="BRXU01000007">
    <property type="protein sequence ID" value="GLC53291.1"/>
    <property type="molecule type" value="Genomic_DNA"/>
</dbReference>
<dbReference type="Gene3D" id="4.10.1100.10">
    <property type="entry name" value="Transcription factor, SBP-box domain"/>
    <property type="match status" value="1"/>
</dbReference>
<dbReference type="AlphaFoldDB" id="A0A9W6BJC5"/>
<dbReference type="GO" id="GO:0008270">
    <property type="term" value="F:zinc ion binding"/>
    <property type="evidence" value="ECO:0007669"/>
    <property type="project" value="UniProtKB-KW"/>
</dbReference>
<evidence type="ECO:0000256" key="3">
    <source>
        <dbReference type="ARBA" id="ARBA00022833"/>
    </source>
</evidence>
<keyword evidence="7" id="KW-1185">Reference proteome</keyword>
<evidence type="ECO:0000259" key="5">
    <source>
        <dbReference type="PROSITE" id="PS51141"/>
    </source>
</evidence>
<feature type="compositionally biased region" description="Basic and acidic residues" evidence="4">
    <location>
        <begin position="468"/>
        <end position="487"/>
    </location>
</feature>
<dbReference type="PANTHER" id="PTHR31251:SF169">
    <property type="entry name" value="SQUAMOSA PROMOTER-BINDING-LIKE PROTEIN 8"/>
    <property type="match status" value="1"/>
</dbReference>